<protein>
    <submittedName>
        <fullName evidence="2">Uncharacterized protein</fullName>
    </submittedName>
</protein>
<name>A0A833YQP5_9CHIR</name>
<reference evidence="2 3" key="1">
    <citation type="journal article" date="2020" name="Nature">
        <title>Six reference-quality genomes reveal evolution of bat adaptations.</title>
        <authorList>
            <person name="Jebb D."/>
            <person name="Huang Z."/>
            <person name="Pippel M."/>
            <person name="Hughes G.M."/>
            <person name="Lavrichenko K."/>
            <person name="Devanna P."/>
            <person name="Winkler S."/>
            <person name="Jermiin L.S."/>
            <person name="Skirmuntt E.C."/>
            <person name="Katzourakis A."/>
            <person name="Burkitt-Gray L."/>
            <person name="Ray D.A."/>
            <person name="Sullivan K.A.M."/>
            <person name="Roscito J.G."/>
            <person name="Kirilenko B.M."/>
            <person name="Davalos L.M."/>
            <person name="Corthals A.P."/>
            <person name="Power M.L."/>
            <person name="Jones G."/>
            <person name="Ransome R.D."/>
            <person name="Dechmann D.K.N."/>
            <person name="Locatelli A.G."/>
            <person name="Puechmaille S.J."/>
            <person name="Fedrigo O."/>
            <person name="Jarvis E.D."/>
            <person name="Hiller M."/>
            <person name="Vernes S.C."/>
            <person name="Myers E.W."/>
            <person name="Teeling E.C."/>
        </authorList>
    </citation>
    <scope>NUCLEOTIDE SEQUENCE [LARGE SCALE GENOMIC DNA]</scope>
    <source>
        <strain evidence="2">Bat1K_MPI-CBG_1</strain>
    </source>
</reference>
<organism evidence="2 3">
    <name type="scientific">Phyllostomus discolor</name>
    <name type="common">pale spear-nosed bat</name>
    <dbReference type="NCBI Taxonomy" id="89673"/>
    <lineage>
        <taxon>Eukaryota</taxon>
        <taxon>Metazoa</taxon>
        <taxon>Chordata</taxon>
        <taxon>Craniata</taxon>
        <taxon>Vertebrata</taxon>
        <taxon>Euteleostomi</taxon>
        <taxon>Mammalia</taxon>
        <taxon>Eutheria</taxon>
        <taxon>Laurasiatheria</taxon>
        <taxon>Chiroptera</taxon>
        <taxon>Yangochiroptera</taxon>
        <taxon>Phyllostomidae</taxon>
        <taxon>Phyllostominae</taxon>
        <taxon>Phyllostomus</taxon>
    </lineage>
</organism>
<feature type="transmembrane region" description="Helical" evidence="1">
    <location>
        <begin position="22"/>
        <end position="42"/>
    </location>
</feature>
<proteinExistence type="predicted"/>
<evidence type="ECO:0000256" key="1">
    <source>
        <dbReference type="SAM" id="Phobius"/>
    </source>
</evidence>
<evidence type="ECO:0000313" key="3">
    <source>
        <dbReference type="Proteomes" id="UP000664940"/>
    </source>
</evidence>
<dbReference type="EMBL" id="JABVXQ010000014">
    <property type="protein sequence ID" value="KAF6078398.1"/>
    <property type="molecule type" value="Genomic_DNA"/>
</dbReference>
<keyword evidence="1" id="KW-0812">Transmembrane</keyword>
<dbReference type="Proteomes" id="UP000664940">
    <property type="component" value="Unassembled WGS sequence"/>
</dbReference>
<keyword evidence="1" id="KW-1133">Transmembrane helix</keyword>
<keyword evidence="1" id="KW-0472">Membrane</keyword>
<sequence length="124" mass="13906">MQSCIFFKKSYGSYFFSYDPEFIFSLCGGGCGLVRLILFICARRRGRLAETHPDLGESRPVSCPLNAPVFVRRGVSSTLHSMQGCFVRILVWGPWDGERRDADLRAGFTVPARSVSPNRARGRL</sequence>
<accession>A0A833YQP5</accession>
<dbReference type="AlphaFoldDB" id="A0A833YQP5"/>
<evidence type="ECO:0000313" key="2">
    <source>
        <dbReference type="EMBL" id="KAF6078398.1"/>
    </source>
</evidence>
<gene>
    <name evidence="2" type="ORF">HJG60_009235</name>
</gene>
<comment type="caution">
    <text evidence="2">The sequence shown here is derived from an EMBL/GenBank/DDBJ whole genome shotgun (WGS) entry which is preliminary data.</text>
</comment>